<organism evidence="2">
    <name type="scientific">uncultured Desulfobacterium sp</name>
    <dbReference type="NCBI Taxonomy" id="201089"/>
    <lineage>
        <taxon>Bacteria</taxon>
        <taxon>Pseudomonadati</taxon>
        <taxon>Thermodesulfobacteriota</taxon>
        <taxon>Desulfobacteria</taxon>
        <taxon>Desulfobacterales</taxon>
        <taxon>Desulfobacteriaceae</taxon>
        <taxon>Desulfobacterium</taxon>
        <taxon>environmental samples</taxon>
    </lineage>
</organism>
<evidence type="ECO:0000313" key="2">
    <source>
        <dbReference type="EMBL" id="SPD72583.1"/>
    </source>
</evidence>
<dbReference type="EMBL" id="OJIN01000046">
    <property type="protein sequence ID" value="SPD72583.1"/>
    <property type="molecule type" value="Genomic_DNA"/>
</dbReference>
<gene>
    <name evidence="2" type="ORF">PITCH_A140063</name>
</gene>
<keyword evidence="1" id="KW-1133">Transmembrane helix</keyword>
<name>A0A445MT15_9BACT</name>
<evidence type="ECO:0008006" key="3">
    <source>
        <dbReference type="Google" id="ProtNLM"/>
    </source>
</evidence>
<sequence length="112" mass="12044">MKKAILSPLCSGLVIPGLGQIINQEIKKGILLLAGVFILFVAFVVRLFKIVSAAVDSGLAESPEPALFIKRFISEDSLILWLLLAAASLLWLFSVVDAFLGGLKADRTGDME</sequence>
<keyword evidence="1" id="KW-0812">Transmembrane</keyword>
<accession>A0A445MT15</accession>
<protein>
    <recommendedName>
        <fullName evidence="3">DUF5683 domain-containing protein</fullName>
    </recommendedName>
</protein>
<feature type="transmembrane region" description="Helical" evidence="1">
    <location>
        <begin position="78"/>
        <end position="103"/>
    </location>
</feature>
<evidence type="ECO:0000256" key="1">
    <source>
        <dbReference type="SAM" id="Phobius"/>
    </source>
</evidence>
<dbReference type="AlphaFoldDB" id="A0A445MT15"/>
<keyword evidence="1" id="KW-0472">Membrane</keyword>
<feature type="transmembrane region" description="Helical" evidence="1">
    <location>
        <begin position="29"/>
        <end position="48"/>
    </location>
</feature>
<reference evidence="2" key="1">
    <citation type="submission" date="2018-01" db="EMBL/GenBank/DDBJ databases">
        <authorList>
            <person name="Regsiter A."/>
            <person name="William W."/>
        </authorList>
    </citation>
    <scope>NUCLEOTIDE SEQUENCE</scope>
    <source>
        <strain evidence="2">TRIP AH-1</strain>
    </source>
</reference>
<proteinExistence type="predicted"/>